<dbReference type="EMBL" id="CH480827">
    <property type="protein sequence ID" value="EDW44760.1"/>
    <property type="molecule type" value="Genomic_DNA"/>
</dbReference>
<gene>
    <name evidence="2" type="primary">Dsec\GM15378</name>
    <name evidence="2" type="ORF">Dsec_GM15378</name>
</gene>
<dbReference type="HOGENOM" id="CLU_2852079_0_0_1"/>
<dbReference type="Pfam" id="PF01607">
    <property type="entry name" value="CBM_14"/>
    <property type="match status" value="1"/>
</dbReference>
<dbReference type="InterPro" id="IPR002557">
    <property type="entry name" value="Chitin-bd_dom"/>
</dbReference>
<name>B4IBK2_DROSE</name>
<protein>
    <submittedName>
        <fullName evidence="2">GM15378</fullName>
    </submittedName>
</protein>
<keyword evidence="3" id="KW-1185">Reference proteome</keyword>
<sequence>MDQTDVAFYCPGEGLFADDYDCRIYYRCERRSGQYIQPYLLACPEDAVFSPHPAHVSATSDGWAG</sequence>
<dbReference type="GO" id="GO:0008061">
    <property type="term" value="F:chitin binding"/>
    <property type="evidence" value="ECO:0007669"/>
    <property type="project" value="InterPro"/>
</dbReference>
<reference evidence="2 3" key="1">
    <citation type="journal article" date="2007" name="Nature">
        <title>Evolution of genes and genomes on the Drosophila phylogeny.</title>
        <authorList>
            <consortium name="Drosophila 12 Genomes Consortium"/>
            <person name="Clark A.G."/>
            <person name="Eisen M.B."/>
            <person name="Smith D.R."/>
            <person name="Bergman C.M."/>
            <person name="Oliver B."/>
            <person name="Markow T.A."/>
            <person name="Kaufman T.C."/>
            <person name="Kellis M."/>
            <person name="Gelbart W."/>
            <person name="Iyer V.N."/>
            <person name="Pollard D.A."/>
            <person name="Sackton T.B."/>
            <person name="Larracuente A.M."/>
            <person name="Singh N.D."/>
            <person name="Abad J.P."/>
            <person name="Abt D.N."/>
            <person name="Adryan B."/>
            <person name="Aguade M."/>
            <person name="Akashi H."/>
            <person name="Anderson W.W."/>
            <person name="Aquadro C.F."/>
            <person name="Ardell D.H."/>
            <person name="Arguello R."/>
            <person name="Artieri C.G."/>
            <person name="Barbash D.A."/>
            <person name="Barker D."/>
            <person name="Barsanti P."/>
            <person name="Batterham P."/>
            <person name="Batzoglou S."/>
            <person name="Begun D."/>
            <person name="Bhutkar A."/>
            <person name="Blanco E."/>
            <person name="Bosak S.A."/>
            <person name="Bradley R.K."/>
            <person name="Brand A.D."/>
            <person name="Brent M.R."/>
            <person name="Brooks A.N."/>
            <person name="Brown R.H."/>
            <person name="Butlin R.K."/>
            <person name="Caggese C."/>
            <person name="Calvi B.R."/>
            <person name="Bernardo de Carvalho A."/>
            <person name="Caspi A."/>
            <person name="Castrezana S."/>
            <person name="Celniker S.E."/>
            <person name="Chang J.L."/>
            <person name="Chapple C."/>
            <person name="Chatterji S."/>
            <person name="Chinwalla A."/>
            <person name="Civetta A."/>
            <person name="Clifton S.W."/>
            <person name="Comeron J.M."/>
            <person name="Costello J.C."/>
            <person name="Coyne J.A."/>
            <person name="Daub J."/>
            <person name="David R.G."/>
            <person name="Delcher A.L."/>
            <person name="Delehaunty K."/>
            <person name="Do C.B."/>
            <person name="Ebling H."/>
            <person name="Edwards K."/>
            <person name="Eickbush T."/>
            <person name="Evans J.D."/>
            <person name="Filipski A."/>
            <person name="Findeiss S."/>
            <person name="Freyhult E."/>
            <person name="Fulton L."/>
            <person name="Fulton R."/>
            <person name="Garcia A.C."/>
            <person name="Gardiner A."/>
            <person name="Garfield D.A."/>
            <person name="Garvin B.E."/>
            <person name="Gibson G."/>
            <person name="Gilbert D."/>
            <person name="Gnerre S."/>
            <person name="Godfrey J."/>
            <person name="Good R."/>
            <person name="Gotea V."/>
            <person name="Gravely B."/>
            <person name="Greenberg A.J."/>
            <person name="Griffiths-Jones S."/>
            <person name="Gross S."/>
            <person name="Guigo R."/>
            <person name="Gustafson E.A."/>
            <person name="Haerty W."/>
            <person name="Hahn M.W."/>
            <person name="Halligan D.L."/>
            <person name="Halpern A.L."/>
            <person name="Halter G.M."/>
            <person name="Han M.V."/>
            <person name="Heger A."/>
            <person name="Hillier L."/>
            <person name="Hinrichs A.S."/>
            <person name="Holmes I."/>
            <person name="Hoskins R.A."/>
            <person name="Hubisz M.J."/>
            <person name="Hultmark D."/>
            <person name="Huntley M.A."/>
            <person name="Jaffe D.B."/>
            <person name="Jagadeeshan S."/>
            <person name="Jeck W.R."/>
            <person name="Johnson J."/>
            <person name="Jones C.D."/>
            <person name="Jordan W.C."/>
            <person name="Karpen G.H."/>
            <person name="Kataoka E."/>
            <person name="Keightley P.D."/>
            <person name="Kheradpour P."/>
            <person name="Kirkness E.F."/>
            <person name="Koerich L.B."/>
            <person name="Kristiansen K."/>
            <person name="Kudrna D."/>
            <person name="Kulathinal R.J."/>
            <person name="Kumar S."/>
            <person name="Kwok R."/>
            <person name="Lander E."/>
            <person name="Langley C.H."/>
            <person name="Lapoint R."/>
            <person name="Lazzaro B.P."/>
            <person name="Lee S.J."/>
            <person name="Levesque L."/>
            <person name="Li R."/>
            <person name="Lin C.F."/>
            <person name="Lin M.F."/>
            <person name="Lindblad-Toh K."/>
            <person name="Llopart A."/>
            <person name="Long M."/>
            <person name="Low L."/>
            <person name="Lozovsky E."/>
            <person name="Lu J."/>
            <person name="Luo M."/>
            <person name="Machado C.A."/>
            <person name="Makalowski W."/>
            <person name="Marzo M."/>
            <person name="Matsuda M."/>
            <person name="Matzkin L."/>
            <person name="McAllister B."/>
            <person name="McBride C.S."/>
            <person name="McKernan B."/>
            <person name="McKernan K."/>
            <person name="Mendez-Lago M."/>
            <person name="Minx P."/>
            <person name="Mollenhauer M.U."/>
            <person name="Montooth K."/>
            <person name="Mount S.M."/>
            <person name="Mu X."/>
            <person name="Myers E."/>
            <person name="Negre B."/>
            <person name="Newfeld S."/>
            <person name="Nielsen R."/>
            <person name="Noor M.A."/>
            <person name="O'Grady P."/>
            <person name="Pachter L."/>
            <person name="Papaceit M."/>
            <person name="Parisi M.J."/>
            <person name="Parisi M."/>
            <person name="Parts L."/>
            <person name="Pedersen J.S."/>
            <person name="Pesole G."/>
            <person name="Phillippy A.M."/>
            <person name="Ponting C.P."/>
            <person name="Pop M."/>
            <person name="Porcelli D."/>
            <person name="Powell J.R."/>
            <person name="Prohaska S."/>
            <person name="Pruitt K."/>
            <person name="Puig M."/>
            <person name="Quesneville H."/>
            <person name="Ram K.R."/>
            <person name="Rand D."/>
            <person name="Rasmussen M.D."/>
            <person name="Reed L.K."/>
            <person name="Reenan R."/>
            <person name="Reily A."/>
            <person name="Remington K.A."/>
            <person name="Rieger T.T."/>
            <person name="Ritchie M.G."/>
            <person name="Robin C."/>
            <person name="Rogers Y.H."/>
            <person name="Rohde C."/>
            <person name="Rozas J."/>
            <person name="Rubenfield M.J."/>
            <person name="Ruiz A."/>
            <person name="Russo S."/>
            <person name="Salzberg S.L."/>
            <person name="Sanchez-Gracia A."/>
            <person name="Saranga D.J."/>
            <person name="Sato H."/>
            <person name="Schaeffer S.W."/>
            <person name="Schatz M.C."/>
            <person name="Schlenke T."/>
            <person name="Schwartz R."/>
            <person name="Segarra C."/>
            <person name="Singh R.S."/>
            <person name="Sirot L."/>
            <person name="Sirota M."/>
            <person name="Sisneros N.B."/>
            <person name="Smith C.D."/>
            <person name="Smith T.F."/>
            <person name="Spieth J."/>
            <person name="Stage D.E."/>
            <person name="Stark A."/>
            <person name="Stephan W."/>
            <person name="Strausberg R.L."/>
            <person name="Strempel S."/>
            <person name="Sturgill D."/>
            <person name="Sutton G."/>
            <person name="Sutton G.G."/>
            <person name="Tao W."/>
            <person name="Teichmann S."/>
            <person name="Tobari Y.N."/>
            <person name="Tomimura Y."/>
            <person name="Tsolas J.M."/>
            <person name="Valente V.L."/>
            <person name="Venter E."/>
            <person name="Venter J.C."/>
            <person name="Vicario S."/>
            <person name="Vieira F.G."/>
            <person name="Vilella A.J."/>
            <person name="Villasante A."/>
            <person name="Walenz B."/>
            <person name="Wang J."/>
            <person name="Wasserman M."/>
            <person name="Watts T."/>
            <person name="Wilson D."/>
            <person name="Wilson R.K."/>
            <person name="Wing R.A."/>
            <person name="Wolfner M.F."/>
            <person name="Wong A."/>
            <person name="Wong G.K."/>
            <person name="Wu C.I."/>
            <person name="Wu G."/>
            <person name="Yamamoto D."/>
            <person name="Yang H.P."/>
            <person name="Yang S.P."/>
            <person name="Yorke J.A."/>
            <person name="Yoshida K."/>
            <person name="Zdobnov E."/>
            <person name="Zhang P."/>
            <person name="Zhang Y."/>
            <person name="Zimin A.V."/>
            <person name="Baldwin J."/>
            <person name="Abdouelleil A."/>
            <person name="Abdulkadir J."/>
            <person name="Abebe A."/>
            <person name="Abera B."/>
            <person name="Abreu J."/>
            <person name="Acer S.C."/>
            <person name="Aftuck L."/>
            <person name="Alexander A."/>
            <person name="An P."/>
            <person name="Anderson E."/>
            <person name="Anderson S."/>
            <person name="Arachi H."/>
            <person name="Azer M."/>
            <person name="Bachantsang P."/>
            <person name="Barry A."/>
            <person name="Bayul T."/>
            <person name="Berlin A."/>
            <person name="Bessette D."/>
            <person name="Bloom T."/>
            <person name="Blye J."/>
            <person name="Boguslavskiy L."/>
            <person name="Bonnet C."/>
            <person name="Boukhgalter B."/>
            <person name="Bourzgui I."/>
            <person name="Brown A."/>
            <person name="Cahill P."/>
            <person name="Channer S."/>
            <person name="Cheshatsang Y."/>
            <person name="Chuda L."/>
            <person name="Citroen M."/>
            <person name="Collymore A."/>
            <person name="Cooke P."/>
            <person name="Costello M."/>
            <person name="D'Aco K."/>
            <person name="Daza R."/>
            <person name="De Haan G."/>
            <person name="DeGray S."/>
            <person name="DeMaso C."/>
            <person name="Dhargay N."/>
            <person name="Dooley K."/>
            <person name="Dooley E."/>
            <person name="Doricent M."/>
            <person name="Dorje P."/>
            <person name="Dorjee K."/>
            <person name="Dupes A."/>
            <person name="Elong R."/>
            <person name="Falk J."/>
            <person name="Farina A."/>
            <person name="Faro S."/>
            <person name="Ferguson D."/>
            <person name="Fisher S."/>
            <person name="Foley C.D."/>
            <person name="Franke A."/>
            <person name="Friedrich D."/>
            <person name="Gadbois L."/>
            <person name="Gearin G."/>
            <person name="Gearin C.R."/>
            <person name="Giannoukos G."/>
            <person name="Goode T."/>
            <person name="Graham J."/>
            <person name="Grandbois E."/>
            <person name="Grewal S."/>
            <person name="Gyaltsen K."/>
            <person name="Hafez N."/>
            <person name="Hagos B."/>
            <person name="Hall J."/>
            <person name="Henson C."/>
            <person name="Hollinger A."/>
            <person name="Honan T."/>
            <person name="Huard M.D."/>
            <person name="Hughes L."/>
            <person name="Hurhula B."/>
            <person name="Husby M.E."/>
            <person name="Kamat A."/>
            <person name="Kanga B."/>
            <person name="Kashin S."/>
            <person name="Khazanovich D."/>
            <person name="Kisner P."/>
            <person name="Lance K."/>
            <person name="Lara M."/>
            <person name="Lee W."/>
            <person name="Lennon N."/>
            <person name="Letendre F."/>
            <person name="LeVine R."/>
            <person name="Lipovsky A."/>
            <person name="Liu X."/>
            <person name="Liu J."/>
            <person name="Liu S."/>
            <person name="Lokyitsang T."/>
            <person name="Lokyitsang Y."/>
            <person name="Lubonja R."/>
            <person name="Lui A."/>
            <person name="MacDonald P."/>
            <person name="Magnisalis V."/>
            <person name="Maru K."/>
            <person name="Matthews C."/>
            <person name="McCusker W."/>
            <person name="McDonough S."/>
            <person name="Mehta T."/>
            <person name="Meldrim J."/>
            <person name="Meneus L."/>
            <person name="Mihai O."/>
            <person name="Mihalev A."/>
            <person name="Mihova T."/>
            <person name="Mittelman R."/>
            <person name="Mlenga V."/>
            <person name="Montmayeur A."/>
            <person name="Mulrain L."/>
            <person name="Navidi A."/>
            <person name="Naylor J."/>
            <person name="Negash T."/>
            <person name="Nguyen T."/>
            <person name="Nguyen N."/>
            <person name="Nicol R."/>
            <person name="Norbu C."/>
            <person name="Norbu N."/>
            <person name="Novod N."/>
            <person name="O'Neill B."/>
            <person name="Osman S."/>
            <person name="Markiewicz E."/>
            <person name="Oyono O.L."/>
            <person name="Patti C."/>
            <person name="Phunkhang P."/>
            <person name="Pierre F."/>
            <person name="Priest M."/>
            <person name="Raghuraman S."/>
            <person name="Rege F."/>
            <person name="Reyes R."/>
            <person name="Rise C."/>
            <person name="Rogov P."/>
            <person name="Ross K."/>
            <person name="Ryan E."/>
            <person name="Settipalli S."/>
            <person name="Shea T."/>
            <person name="Sherpa N."/>
            <person name="Shi L."/>
            <person name="Shih D."/>
            <person name="Sparrow T."/>
            <person name="Spaulding J."/>
            <person name="Stalker J."/>
            <person name="Stange-Thomann N."/>
            <person name="Stavropoulos S."/>
            <person name="Stone C."/>
            <person name="Strader C."/>
            <person name="Tesfaye S."/>
            <person name="Thomson T."/>
            <person name="Thoulutsang Y."/>
            <person name="Thoulutsang D."/>
            <person name="Topham K."/>
            <person name="Topping I."/>
            <person name="Tsamla T."/>
            <person name="Vassiliev H."/>
            <person name="Vo A."/>
            <person name="Wangchuk T."/>
            <person name="Wangdi T."/>
            <person name="Weiand M."/>
            <person name="Wilkinson J."/>
            <person name="Wilson A."/>
            <person name="Yadav S."/>
            <person name="Young G."/>
            <person name="Yu Q."/>
            <person name="Zembek L."/>
            <person name="Zhong D."/>
            <person name="Zimmer A."/>
            <person name="Zwirko Z."/>
            <person name="Jaffe D.B."/>
            <person name="Alvarez P."/>
            <person name="Brockman W."/>
            <person name="Butler J."/>
            <person name="Chin C."/>
            <person name="Gnerre S."/>
            <person name="Grabherr M."/>
            <person name="Kleber M."/>
            <person name="Mauceli E."/>
            <person name="MacCallum I."/>
        </authorList>
    </citation>
    <scope>NUCLEOTIDE SEQUENCE [LARGE SCALE GENOMIC DNA]</scope>
    <source>
        <strain evidence="3">Rob3c / Tucson 14021-0248.25</strain>
    </source>
</reference>
<dbReference type="AlphaFoldDB" id="B4IBK2"/>
<evidence type="ECO:0000259" key="1">
    <source>
        <dbReference type="Pfam" id="PF01607"/>
    </source>
</evidence>
<organism evidence="3">
    <name type="scientific">Drosophila sechellia</name>
    <name type="common">Fruit fly</name>
    <dbReference type="NCBI Taxonomy" id="7238"/>
    <lineage>
        <taxon>Eukaryota</taxon>
        <taxon>Metazoa</taxon>
        <taxon>Ecdysozoa</taxon>
        <taxon>Arthropoda</taxon>
        <taxon>Hexapoda</taxon>
        <taxon>Insecta</taxon>
        <taxon>Pterygota</taxon>
        <taxon>Neoptera</taxon>
        <taxon>Endopterygota</taxon>
        <taxon>Diptera</taxon>
        <taxon>Brachycera</taxon>
        <taxon>Muscomorpha</taxon>
        <taxon>Ephydroidea</taxon>
        <taxon>Drosophilidae</taxon>
        <taxon>Drosophila</taxon>
        <taxon>Sophophora</taxon>
    </lineage>
</organism>
<feature type="domain" description="Chitin-binding type-2" evidence="1">
    <location>
        <begin position="10"/>
        <end position="51"/>
    </location>
</feature>
<dbReference type="Gene3D" id="2.170.140.10">
    <property type="entry name" value="Chitin binding domain"/>
    <property type="match status" value="1"/>
</dbReference>
<dbReference type="Proteomes" id="UP000001292">
    <property type="component" value="Unassembled WGS sequence"/>
</dbReference>
<accession>B4IBK2</accession>
<evidence type="ECO:0000313" key="3">
    <source>
        <dbReference type="Proteomes" id="UP000001292"/>
    </source>
</evidence>
<proteinExistence type="predicted"/>
<dbReference type="GO" id="GO:0005576">
    <property type="term" value="C:extracellular region"/>
    <property type="evidence" value="ECO:0007669"/>
    <property type="project" value="InterPro"/>
</dbReference>
<evidence type="ECO:0000313" key="2">
    <source>
        <dbReference type="EMBL" id="EDW44760.1"/>
    </source>
</evidence>
<dbReference type="InterPro" id="IPR036508">
    <property type="entry name" value="Chitin-bd_dom_sf"/>
</dbReference>
<dbReference type="SUPFAM" id="SSF57625">
    <property type="entry name" value="Invertebrate chitin-binding proteins"/>
    <property type="match status" value="1"/>
</dbReference>